<accession>A0A6V8N881</accession>
<evidence type="ECO:0000313" key="3">
    <source>
        <dbReference type="Proteomes" id="UP000587586"/>
    </source>
</evidence>
<protein>
    <recommendedName>
        <fullName evidence="4">Lipoprotein SmpA/OmlA domain-containing protein</fullName>
    </recommendedName>
</protein>
<dbReference type="Proteomes" id="UP000587586">
    <property type="component" value="Unassembled WGS sequence"/>
</dbReference>
<dbReference type="EMBL" id="BLXZ01000004">
    <property type="protein sequence ID" value="GFO68785.1"/>
    <property type="molecule type" value="Genomic_DNA"/>
</dbReference>
<gene>
    <name evidence="2" type="ORF">GMLC_23640</name>
</gene>
<name>A0A6V8N881_9BACT</name>
<evidence type="ECO:0000256" key="1">
    <source>
        <dbReference type="SAM" id="SignalP"/>
    </source>
</evidence>
<keyword evidence="3" id="KW-1185">Reference proteome</keyword>
<feature type="signal peptide" evidence="1">
    <location>
        <begin position="1"/>
        <end position="20"/>
    </location>
</feature>
<reference evidence="3" key="1">
    <citation type="submission" date="2020-06" db="EMBL/GenBank/DDBJ databases">
        <title>Draft genomic sequecing of Geomonas sp. Red745.</title>
        <authorList>
            <person name="Itoh H."/>
            <person name="Xu Z.X."/>
            <person name="Ushijima N."/>
            <person name="Masuda Y."/>
            <person name="Shiratori Y."/>
            <person name="Senoo K."/>
        </authorList>
    </citation>
    <scope>NUCLEOTIDE SEQUENCE [LARGE SCALE GENOMIC DNA]</scope>
    <source>
        <strain evidence="3">Red745</strain>
    </source>
</reference>
<evidence type="ECO:0008006" key="4">
    <source>
        <dbReference type="Google" id="ProtNLM"/>
    </source>
</evidence>
<dbReference type="RefSeq" id="WP_183361335.1">
    <property type="nucleotide sequence ID" value="NZ_BLXZ01000004.1"/>
</dbReference>
<feature type="chain" id="PRO_5028128664" description="Lipoprotein SmpA/OmlA domain-containing protein" evidence="1">
    <location>
        <begin position="21"/>
        <end position="111"/>
    </location>
</feature>
<proteinExistence type="predicted"/>
<dbReference type="PROSITE" id="PS51257">
    <property type="entry name" value="PROKAR_LIPOPROTEIN"/>
    <property type="match status" value="1"/>
</dbReference>
<evidence type="ECO:0000313" key="2">
    <source>
        <dbReference type="EMBL" id="GFO68785.1"/>
    </source>
</evidence>
<organism evidence="2 3">
    <name type="scientific">Geomonas limicola</name>
    <dbReference type="NCBI Taxonomy" id="2740186"/>
    <lineage>
        <taxon>Bacteria</taxon>
        <taxon>Pseudomonadati</taxon>
        <taxon>Thermodesulfobacteriota</taxon>
        <taxon>Desulfuromonadia</taxon>
        <taxon>Geobacterales</taxon>
        <taxon>Geobacteraceae</taxon>
        <taxon>Geomonas</taxon>
    </lineage>
</organism>
<keyword evidence="1" id="KW-0732">Signal</keyword>
<sequence>MTLKSFRTISALTIAILALASCASFPHLPGDRNLLTDVTSPGVSREAVLMKLGEPSSSFESGRILTYRIGEDADGYFLMDRMVRWSNTKYSVVFVFDSNGHLQKYKMIPVR</sequence>
<comment type="caution">
    <text evidence="2">The sequence shown here is derived from an EMBL/GenBank/DDBJ whole genome shotgun (WGS) entry which is preliminary data.</text>
</comment>
<dbReference type="AlphaFoldDB" id="A0A6V8N881"/>